<dbReference type="Pfam" id="PF08924">
    <property type="entry name" value="Rv2525c_GlyHyd-like"/>
    <property type="match status" value="1"/>
</dbReference>
<gene>
    <name evidence="2" type="ORF">FHS42_001291</name>
</gene>
<dbReference type="AlphaFoldDB" id="A0A7W9Q606"/>
<dbReference type="EMBL" id="JACHJL010000002">
    <property type="protein sequence ID" value="MBB5934265.1"/>
    <property type="molecule type" value="Genomic_DNA"/>
</dbReference>
<feature type="domain" description="Rv2525c-like glycoside hydrolase-like" evidence="1">
    <location>
        <begin position="3"/>
        <end position="210"/>
    </location>
</feature>
<evidence type="ECO:0000313" key="2">
    <source>
        <dbReference type="EMBL" id="MBB5934265.1"/>
    </source>
</evidence>
<dbReference type="RefSeq" id="WP_312866742.1">
    <property type="nucleotide sequence ID" value="NZ_JACHJL010000002.1"/>
</dbReference>
<reference evidence="2 3" key="1">
    <citation type="submission" date="2020-08" db="EMBL/GenBank/DDBJ databases">
        <title>Genomic Encyclopedia of Type Strains, Phase III (KMG-III): the genomes of soil and plant-associated and newly described type strains.</title>
        <authorList>
            <person name="Whitman W."/>
        </authorList>
    </citation>
    <scope>NUCLEOTIDE SEQUENCE [LARGE SCALE GENOMIC DNA]</scope>
    <source>
        <strain evidence="2 3">CECT 8305</strain>
    </source>
</reference>
<keyword evidence="3" id="KW-1185">Reference proteome</keyword>
<dbReference type="InterPro" id="IPR017853">
    <property type="entry name" value="GH"/>
</dbReference>
<accession>A0A7W9Q606</accession>
<dbReference type="Proteomes" id="UP000588098">
    <property type="component" value="Unassembled WGS sequence"/>
</dbReference>
<proteinExistence type="predicted"/>
<sequence length="219" mass="25427">MRAWRASPYRAVGVYYAGRGRHCKKQQHLDKGWLREAKQLGWRVLPVYVGSQSPCVIAKSKQPYRIKGSAWAAGRQEARDAVQRAGGLGMLRGSALYLDMEAYRFRHHGCARTTLAFVRSWSREVRQRGYVPGFYSSANSGVRHLEQSRRAGERDLPEVMWFARWRVRPSLYGEKWLDRRAWHPHRRIHQYAGDVTEQHGGRKLTIDRNKMDAPVAIIR</sequence>
<dbReference type="SUPFAM" id="SSF51445">
    <property type="entry name" value="(Trans)glycosidases"/>
    <property type="match status" value="1"/>
</dbReference>
<dbReference type="InterPro" id="IPR015020">
    <property type="entry name" value="Rv2525c-like_Glyco_Hydro-like"/>
</dbReference>
<evidence type="ECO:0000259" key="1">
    <source>
        <dbReference type="Pfam" id="PF08924"/>
    </source>
</evidence>
<name>A0A7W9Q606_9ACTN</name>
<organism evidence="2 3">
    <name type="scientific">Streptomyces zagrosensis</name>
    <dbReference type="NCBI Taxonomy" id="1042984"/>
    <lineage>
        <taxon>Bacteria</taxon>
        <taxon>Bacillati</taxon>
        <taxon>Actinomycetota</taxon>
        <taxon>Actinomycetes</taxon>
        <taxon>Kitasatosporales</taxon>
        <taxon>Streptomycetaceae</taxon>
        <taxon>Streptomyces</taxon>
    </lineage>
</organism>
<evidence type="ECO:0000313" key="3">
    <source>
        <dbReference type="Proteomes" id="UP000588098"/>
    </source>
</evidence>
<protein>
    <recommendedName>
        <fullName evidence="1">Rv2525c-like glycoside hydrolase-like domain-containing protein</fullName>
    </recommendedName>
</protein>
<comment type="caution">
    <text evidence="2">The sequence shown here is derived from an EMBL/GenBank/DDBJ whole genome shotgun (WGS) entry which is preliminary data.</text>
</comment>
<dbReference type="Gene3D" id="3.20.20.80">
    <property type="entry name" value="Glycosidases"/>
    <property type="match status" value="1"/>
</dbReference>